<gene>
    <name evidence="1" type="ORF">EVAR_13841_1</name>
</gene>
<comment type="caution">
    <text evidence="1">The sequence shown here is derived from an EMBL/GenBank/DDBJ whole genome shotgun (WGS) entry which is preliminary data.</text>
</comment>
<proteinExistence type="predicted"/>
<keyword evidence="2" id="KW-1185">Reference proteome</keyword>
<protein>
    <submittedName>
        <fullName evidence="1">Uncharacterized protein</fullName>
    </submittedName>
</protein>
<accession>A0A4C1U1A5</accession>
<evidence type="ECO:0000313" key="1">
    <source>
        <dbReference type="EMBL" id="GBP20069.1"/>
    </source>
</evidence>
<reference evidence="1 2" key="1">
    <citation type="journal article" date="2019" name="Commun. Biol.">
        <title>The bagworm genome reveals a unique fibroin gene that provides high tensile strength.</title>
        <authorList>
            <person name="Kono N."/>
            <person name="Nakamura H."/>
            <person name="Ohtoshi R."/>
            <person name="Tomita M."/>
            <person name="Numata K."/>
            <person name="Arakawa K."/>
        </authorList>
    </citation>
    <scope>NUCLEOTIDE SEQUENCE [LARGE SCALE GENOMIC DNA]</scope>
</reference>
<dbReference type="Proteomes" id="UP000299102">
    <property type="component" value="Unassembled WGS sequence"/>
</dbReference>
<name>A0A4C1U1A5_EUMVA</name>
<organism evidence="1 2">
    <name type="scientific">Eumeta variegata</name>
    <name type="common">Bagworm moth</name>
    <name type="synonym">Eumeta japonica</name>
    <dbReference type="NCBI Taxonomy" id="151549"/>
    <lineage>
        <taxon>Eukaryota</taxon>
        <taxon>Metazoa</taxon>
        <taxon>Ecdysozoa</taxon>
        <taxon>Arthropoda</taxon>
        <taxon>Hexapoda</taxon>
        <taxon>Insecta</taxon>
        <taxon>Pterygota</taxon>
        <taxon>Neoptera</taxon>
        <taxon>Endopterygota</taxon>
        <taxon>Lepidoptera</taxon>
        <taxon>Glossata</taxon>
        <taxon>Ditrysia</taxon>
        <taxon>Tineoidea</taxon>
        <taxon>Psychidae</taxon>
        <taxon>Oiketicinae</taxon>
        <taxon>Eumeta</taxon>
    </lineage>
</organism>
<dbReference type="AlphaFoldDB" id="A0A4C1U1A5"/>
<evidence type="ECO:0000313" key="2">
    <source>
        <dbReference type="Proteomes" id="UP000299102"/>
    </source>
</evidence>
<sequence length="113" mass="12823">MVDGHLHPRYMRLQKNHQYVASLSGGHKISNGGVKAGVVRGVRGEWATGTLTYWIKCNRGNRYFTILFCESEVLHQSNQLIFVLQPRRREVSGHLSESFAPDAVRMSPPARYP</sequence>
<dbReference type="EMBL" id="BGZK01000114">
    <property type="protein sequence ID" value="GBP20069.1"/>
    <property type="molecule type" value="Genomic_DNA"/>
</dbReference>